<dbReference type="GeneID" id="85308763"/>
<dbReference type="Pfam" id="PF10568">
    <property type="entry name" value="Tom37"/>
    <property type="match status" value="1"/>
</dbReference>
<dbReference type="GO" id="GO:0015031">
    <property type="term" value="P:protein transport"/>
    <property type="evidence" value="ECO:0007669"/>
    <property type="project" value="UniProtKB-KW"/>
</dbReference>
<evidence type="ECO:0000256" key="3">
    <source>
        <dbReference type="ARBA" id="ARBA00022787"/>
    </source>
</evidence>
<feature type="region of interest" description="Disordered" evidence="7">
    <location>
        <begin position="79"/>
        <end position="99"/>
    </location>
</feature>
<evidence type="ECO:0000256" key="6">
    <source>
        <dbReference type="ARBA" id="ARBA00023136"/>
    </source>
</evidence>
<evidence type="ECO:0000256" key="5">
    <source>
        <dbReference type="ARBA" id="ARBA00023128"/>
    </source>
</evidence>
<feature type="transmembrane region" description="Helical" evidence="8">
    <location>
        <begin position="360"/>
        <end position="379"/>
    </location>
</feature>
<feature type="region of interest" description="Disordered" evidence="7">
    <location>
        <begin position="171"/>
        <end position="194"/>
    </location>
</feature>
<evidence type="ECO:0000256" key="8">
    <source>
        <dbReference type="SAM" id="Phobius"/>
    </source>
</evidence>
<evidence type="ECO:0000256" key="4">
    <source>
        <dbReference type="ARBA" id="ARBA00022927"/>
    </source>
</evidence>
<evidence type="ECO:0000259" key="9">
    <source>
        <dbReference type="Pfam" id="PF10568"/>
    </source>
</evidence>
<keyword evidence="6 8" id="KW-0472">Membrane</keyword>
<dbReference type="GO" id="GO:0001401">
    <property type="term" value="C:SAM complex"/>
    <property type="evidence" value="ECO:0007669"/>
    <property type="project" value="InterPro"/>
</dbReference>
<keyword evidence="4" id="KW-0653">Protein transport</keyword>
<keyword evidence="8" id="KW-1133">Transmembrane helix</keyword>
<accession>A0AAJ0BV24</accession>
<comment type="subcellular location">
    <subcellularLocation>
        <location evidence="1">Mitochondrion outer membrane</location>
    </subcellularLocation>
</comment>
<name>A0AAJ0BV24_9PEZI</name>
<evidence type="ECO:0000256" key="7">
    <source>
        <dbReference type="SAM" id="MobiDB-lite"/>
    </source>
</evidence>
<comment type="caution">
    <text evidence="11">The sequence shown here is derived from an EMBL/GenBank/DDBJ whole genome shotgun (WGS) entry which is preliminary data.</text>
</comment>
<dbReference type="Pfam" id="PF17171">
    <property type="entry name" value="GST_C_6"/>
    <property type="match status" value="1"/>
</dbReference>
<dbReference type="EMBL" id="MU839018">
    <property type="protein sequence ID" value="KAK1764791.1"/>
    <property type="molecule type" value="Genomic_DNA"/>
</dbReference>
<dbReference type="InterPro" id="IPR019564">
    <property type="entry name" value="Sam37/metaxin_N"/>
</dbReference>
<dbReference type="InterPro" id="IPR050931">
    <property type="entry name" value="Mito_Protein_Transport_Metaxin"/>
</dbReference>
<keyword evidence="12" id="KW-1185">Reference proteome</keyword>
<evidence type="ECO:0000313" key="11">
    <source>
        <dbReference type="EMBL" id="KAK1764791.1"/>
    </source>
</evidence>
<keyword evidence="5" id="KW-0496">Mitochondrion</keyword>
<keyword evidence="3" id="KW-1000">Mitochondrion outer membrane</keyword>
<dbReference type="PANTHER" id="PTHR12289:SF41">
    <property type="entry name" value="FAILED AXON CONNECTIONS-RELATED"/>
    <property type="match status" value="1"/>
</dbReference>
<gene>
    <name evidence="11" type="ORF">QBC33DRAFT_496686</name>
</gene>
<keyword evidence="2" id="KW-0813">Transport</keyword>
<evidence type="ECO:0000256" key="1">
    <source>
        <dbReference type="ARBA" id="ARBA00004294"/>
    </source>
</evidence>
<proteinExistence type="predicted"/>
<organism evidence="11 12">
    <name type="scientific">Phialemonium atrogriseum</name>
    <dbReference type="NCBI Taxonomy" id="1093897"/>
    <lineage>
        <taxon>Eukaryota</taxon>
        <taxon>Fungi</taxon>
        <taxon>Dikarya</taxon>
        <taxon>Ascomycota</taxon>
        <taxon>Pezizomycotina</taxon>
        <taxon>Sordariomycetes</taxon>
        <taxon>Sordariomycetidae</taxon>
        <taxon>Cephalothecales</taxon>
        <taxon>Cephalothecaceae</taxon>
        <taxon>Phialemonium</taxon>
    </lineage>
</organism>
<feature type="domain" description="Mitochondrial outer membrane transport complex Sam37/metaxin N-terminal" evidence="9">
    <location>
        <begin position="21"/>
        <end position="157"/>
    </location>
</feature>
<protein>
    <submittedName>
        <fullName evidence="11">Mitochondrial import receptor subunit protein</fullName>
    </submittedName>
</protein>
<keyword evidence="11" id="KW-0675">Receptor</keyword>
<reference evidence="11" key="1">
    <citation type="submission" date="2023-06" db="EMBL/GenBank/DDBJ databases">
        <title>Genome-scale phylogeny and comparative genomics of the fungal order Sordariales.</title>
        <authorList>
            <consortium name="Lawrence Berkeley National Laboratory"/>
            <person name="Hensen N."/>
            <person name="Bonometti L."/>
            <person name="Westerberg I."/>
            <person name="Brannstrom I.O."/>
            <person name="Guillou S."/>
            <person name="Cros-Aarteil S."/>
            <person name="Calhoun S."/>
            <person name="Haridas S."/>
            <person name="Kuo A."/>
            <person name="Mondo S."/>
            <person name="Pangilinan J."/>
            <person name="Riley R."/>
            <person name="Labutti K."/>
            <person name="Andreopoulos B."/>
            <person name="Lipzen A."/>
            <person name="Chen C."/>
            <person name="Yanf M."/>
            <person name="Daum C."/>
            <person name="Ng V."/>
            <person name="Clum A."/>
            <person name="Steindorff A."/>
            <person name="Ohm R."/>
            <person name="Martin F."/>
            <person name="Silar P."/>
            <person name="Natvig D."/>
            <person name="Lalanne C."/>
            <person name="Gautier V."/>
            <person name="Ament-Velasquez S.L."/>
            <person name="Kruys A."/>
            <person name="Hutchinson M.I."/>
            <person name="Powell A.J."/>
            <person name="Barry K."/>
            <person name="Miller A.N."/>
            <person name="Grigoriev I.V."/>
            <person name="Debuchy R."/>
            <person name="Gladieux P."/>
            <person name="Thoren M.H."/>
            <person name="Johannesson H."/>
        </authorList>
    </citation>
    <scope>NUCLEOTIDE SEQUENCE</scope>
    <source>
        <strain evidence="11">8032-3</strain>
    </source>
</reference>
<keyword evidence="8" id="KW-0812">Transmembrane</keyword>
<dbReference type="Proteomes" id="UP001244011">
    <property type="component" value="Unassembled WGS sequence"/>
</dbReference>
<evidence type="ECO:0000313" key="12">
    <source>
        <dbReference type="Proteomes" id="UP001244011"/>
    </source>
</evidence>
<dbReference type="PANTHER" id="PTHR12289">
    <property type="entry name" value="METAXIN RELATED"/>
    <property type="match status" value="1"/>
</dbReference>
<sequence length="469" mass="49023">MVLELHVWGPAFGLASLDPECLATIAYFTQSLGKSEWRLVQSSLSAVPTHTLPSLHNPTTNPPTWTAGFTAITTHLRTTTPPPTFHDPDDDAARPNPLPRLARADSAAHAAHLRLHAAPLLALSLYVSPPNWAAGARPALAAALPFPLSWTEAGRVRAAWVAAAERAGVAGLDSEREREEREAREREEEGARERAGWVRVPRTTGAGKEGVGGGKAGGGESRLEGVAAEVLDVLEGLRAGKRWLLTEDSGPTSLDCLAFGYLALMLVPDLPRPWLRDTMRRRYGPLCSFVEDVRSTCFGPAATAVAALPWSQAPAHDSVVNVGLRFARGAVQGIPVVGEEWQRWWDGRGQNMGEGSAADLFVAAGGVLAAAALAAGFIFRKDIPALGSPIQRWERPQAGLRGFGAAGAMFGFMSDGGVVDGQGPVGGFGGDGLEVASGGSFPAGPPGAEGRALPGEIEVDVGVSTGGGD</sequence>
<dbReference type="GO" id="GO:0007005">
    <property type="term" value="P:mitochondrion organization"/>
    <property type="evidence" value="ECO:0007669"/>
    <property type="project" value="TreeGrafter"/>
</dbReference>
<dbReference type="AlphaFoldDB" id="A0AAJ0BV24"/>
<evidence type="ECO:0000256" key="2">
    <source>
        <dbReference type="ARBA" id="ARBA00022448"/>
    </source>
</evidence>
<dbReference type="InterPro" id="IPR033468">
    <property type="entry name" value="Metaxin_GST"/>
</dbReference>
<evidence type="ECO:0000259" key="10">
    <source>
        <dbReference type="Pfam" id="PF17171"/>
    </source>
</evidence>
<feature type="domain" description="Metaxin glutathione S-transferase" evidence="10">
    <location>
        <begin position="231"/>
        <end position="292"/>
    </location>
</feature>
<feature type="compositionally biased region" description="Basic and acidic residues" evidence="7">
    <location>
        <begin position="173"/>
        <end position="194"/>
    </location>
</feature>
<dbReference type="RefSeq" id="XP_060281004.1">
    <property type="nucleotide sequence ID" value="XM_060425576.1"/>
</dbReference>